<evidence type="ECO:0000256" key="5">
    <source>
        <dbReference type="ARBA" id="ARBA00023171"/>
    </source>
</evidence>
<feature type="transmembrane region" description="Helical" evidence="7">
    <location>
        <begin position="203"/>
        <end position="219"/>
    </location>
</feature>
<keyword evidence="2 7" id="KW-0812">Transmembrane</keyword>
<reference evidence="8 9" key="1">
    <citation type="journal article" date="2013" name="Genome Biol.">
        <title>The genome sequence of the most widely cultivated cacao type and its use to identify candidate genes regulating pod color.</title>
        <authorList>
            <person name="Motamayor J.C."/>
            <person name="Mockaitis K."/>
            <person name="Schmutz J."/>
            <person name="Haiminen N."/>
            <person name="Iii D.L."/>
            <person name="Cornejo O."/>
            <person name="Findley S.D."/>
            <person name="Zheng P."/>
            <person name="Utro F."/>
            <person name="Royaert S."/>
            <person name="Saski C."/>
            <person name="Jenkins J."/>
            <person name="Podicheti R."/>
            <person name="Zhao M."/>
            <person name="Scheffler B.E."/>
            <person name="Stack J.C."/>
            <person name="Feltus F.A."/>
            <person name="Mustiga G.M."/>
            <person name="Amores F."/>
            <person name="Phillips W."/>
            <person name="Marelli J.P."/>
            <person name="May G.D."/>
            <person name="Shapiro H."/>
            <person name="Ma J."/>
            <person name="Bustamante C.D."/>
            <person name="Schnell R.J."/>
            <person name="Main D."/>
            <person name="Gilbert D."/>
            <person name="Parida L."/>
            <person name="Kuhn D.N."/>
        </authorList>
    </citation>
    <scope>NUCLEOTIDE SEQUENCE [LARGE SCALE GENOMIC DNA]</scope>
    <source>
        <strain evidence="9">cv. Matina 1-6</strain>
    </source>
</reference>
<keyword evidence="9" id="KW-1185">Reference proteome</keyword>
<evidence type="ECO:0000256" key="4">
    <source>
        <dbReference type="ARBA" id="ARBA00023136"/>
    </source>
</evidence>
<sequence length="407" mass="44311">MSSVLNTVSSLRLSRIYRNYSNNNHLRVPTQSVSTPASVSFTRRKLTVRAADTDTNEVKSKAPDKAPAGGGSSFNQLLGIKGAAQETNKWKIRLQLTKPVTWPPLVWGVVCGAAASGNFHWNLEDVAKSILCMIMSGPCLTGYTQTLNDWYDREIDAINEPYRPIPSGAISENEVVTQIWLLLLGGIGIAGLLDVWAGHDIPIVFYLALGGSLLSYIYSAPPLKLKQNGWFGNFALGASYISLPCLFTLFGYVLKYVTYILDFHFVPNLANRWAGQALFGTLTPDIIVLTLLYSIAGFGIAIVNDFKSVEGDKALGLQSIPVAFGAETAKWICVGAIDITQISVAGYLLGAGKPYYALALLALIVPQVVFQFQYFLKDPVKYDVKYQASAQPFLVLGLLVTALAMSH</sequence>
<protein>
    <submittedName>
        <fullName evidence="8">UbiA prenyltransferase family protein isoform 1</fullName>
    </submittedName>
</protein>
<dbReference type="OMA" id="QDMYFLR"/>
<dbReference type="Proteomes" id="UP000026915">
    <property type="component" value="Chromosome 5"/>
</dbReference>
<dbReference type="InterPro" id="IPR006372">
    <property type="entry name" value="Chl_synth"/>
</dbReference>
<evidence type="ECO:0000256" key="7">
    <source>
        <dbReference type="SAM" id="Phobius"/>
    </source>
</evidence>
<dbReference type="Gene3D" id="1.10.357.140">
    <property type="entry name" value="UbiA prenyltransferase"/>
    <property type="match status" value="1"/>
</dbReference>
<feature type="transmembrane region" description="Helical" evidence="7">
    <location>
        <begin position="388"/>
        <end position="405"/>
    </location>
</feature>
<dbReference type="InterPro" id="IPR000537">
    <property type="entry name" value="UbiA_prenyltransferase"/>
</dbReference>
<comment type="subcellular location">
    <subcellularLocation>
        <location evidence="1">Membrane</location>
        <topology evidence="1">Multi-pass membrane protein</topology>
    </subcellularLocation>
</comment>
<dbReference type="STRING" id="3641.A0A061EQQ4"/>
<dbReference type="FunCoup" id="A0A061EQQ4">
    <property type="interactions" value="957"/>
</dbReference>
<organism evidence="8 9">
    <name type="scientific">Theobroma cacao</name>
    <name type="common">Cacao</name>
    <name type="synonym">Cocoa</name>
    <dbReference type="NCBI Taxonomy" id="3641"/>
    <lineage>
        <taxon>Eukaryota</taxon>
        <taxon>Viridiplantae</taxon>
        <taxon>Streptophyta</taxon>
        <taxon>Embryophyta</taxon>
        <taxon>Tracheophyta</taxon>
        <taxon>Spermatophyta</taxon>
        <taxon>Magnoliopsida</taxon>
        <taxon>eudicotyledons</taxon>
        <taxon>Gunneridae</taxon>
        <taxon>Pentapetalae</taxon>
        <taxon>rosids</taxon>
        <taxon>malvids</taxon>
        <taxon>Malvales</taxon>
        <taxon>Malvaceae</taxon>
        <taxon>Byttnerioideae</taxon>
        <taxon>Theobroma</taxon>
    </lineage>
</organism>
<evidence type="ECO:0000313" key="8">
    <source>
        <dbReference type="EMBL" id="EOY07151.1"/>
    </source>
</evidence>
<keyword evidence="3 7" id="KW-1133">Transmembrane helix</keyword>
<evidence type="ECO:0000256" key="3">
    <source>
        <dbReference type="ARBA" id="ARBA00022989"/>
    </source>
</evidence>
<evidence type="ECO:0000256" key="1">
    <source>
        <dbReference type="ARBA" id="ARBA00004141"/>
    </source>
</evidence>
<accession>A0A061EQQ4</accession>
<evidence type="ECO:0000256" key="6">
    <source>
        <dbReference type="SAM" id="MobiDB-lite"/>
    </source>
</evidence>
<name>A0A061EQQ4_THECC</name>
<gene>
    <name evidence="8" type="ORF">TCM_021660</name>
</gene>
<dbReference type="eggNOG" id="ENOG502QQMP">
    <property type="taxonomic scope" value="Eukaryota"/>
</dbReference>
<evidence type="ECO:0000256" key="2">
    <source>
        <dbReference type="ARBA" id="ARBA00022692"/>
    </source>
</evidence>
<feature type="transmembrane region" description="Helical" evidence="7">
    <location>
        <begin position="231"/>
        <end position="253"/>
    </location>
</feature>
<dbReference type="InterPro" id="IPR050475">
    <property type="entry name" value="Prenyltransferase_related"/>
</dbReference>
<dbReference type="EMBL" id="CM001883">
    <property type="protein sequence ID" value="EOY07151.1"/>
    <property type="molecule type" value="Genomic_DNA"/>
</dbReference>
<dbReference type="GO" id="GO:0015995">
    <property type="term" value="P:chlorophyll biosynthetic process"/>
    <property type="evidence" value="ECO:0007669"/>
    <property type="project" value="UniProtKB-KW"/>
</dbReference>
<feature type="transmembrane region" description="Helical" evidence="7">
    <location>
        <begin position="179"/>
        <end position="197"/>
    </location>
</feature>
<keyword evidence="4 7" id="KW-0472">Membrane</keyword>
<feature type="transmembrane region" description="Helical" evidence="7">
    <location>
        <begin position="355"/>
        <end position="376"/>
    </location>
</feature>
<keyword evidence="5" id="KW-0149">Chlorophyll biosynthesis</keyword>
<dbReference type="PANTHER" id="PTHR42723">
    <property type="entry name" value="CHLOROPHYLL SYNTHASE"/>
    <property type="match status" value="1"/>
</dbReference>
<dbReference type="Pfam" id="PF01040">
    <property type="entry name" value="UbiA"/>
    <property type="match status" value="1"/>
</dbReference>
<feature type="region of interest" description="Disordered" evidence="6">
    <location>
        <begin position="53"/>
        <end position="72"/>
    </location>
</feature>
<proteinExistence type="predicted"/>
<dbReference type="GO" id="GO:0016020">
    <property type="term" value="C:membrane"/>
    <property type="evidence" value="ECO:0007669"/>
    <property type="project" value="UniProtKB-SubCell"/>
</dbReference>
<dbReference type="AlphaFoldDB" id="A0A061EQQ4"/>
<dbReference type="InParanoid" id="A0A061EQQ4"/>
<dbReference type="InterPro" id="IPR044878">
    <property type="entry name" value="UbiA_sf"/>
</dbReference>
<feature type="transmembrane region" description="Helical" evidence="7">
    <location>
        <begin position="273"/>
        <end position="303"/>
    </location>
</feature>
<dbReference type="Gramene" id="EOY07151">
    <property type="protein sequence ID" value="EOY07151"/>
    <property type="gene ID" value="TCM_021660"/>
</dbReference>
<dbReference type="PANTHER" id="PTHR42723:SF1">
    <property type="entry name" value="CHLOROPHYLL SYNTHASE, CHLOROPLASTIC"/>
    <property type="match status" value="1"/>
</dbReference>
<dbReference type="CDD" id="cd13958">
    <property type="entry name" value="PT_UbiA_chlorophyll"/>
    <property type="match status" value="1"/>
</dbReference>
<dbReference type="Gene3D" id="1.20.120.1780">
    <property type="entry name" value="UbiA prenyltransferase"/>
    <property type="match status" value="1"/>
</dbReference>
<evidence type="ECO:0000313" key="9">
    <source>
        <dbReference type="Proteomes" id="UP000026915"/>
    </source>
</evidence>
<dbReference type="GO" id="GO:0046408">
    <property type="term" value="F:chlorophyll synthetase activity"/>
    <property type="evidence" value="ECO:0000318"/>
    <property type="project" value="GO_Central"/>
</dbReference>